<reference evidence="3" key="2">
    <citation type="journal article" date="2008" name="Nucleic Acids Res.">
        <title>The rice annotation project database (RAP-DB): 2008 update.</title>
        <authorList>
            <consortium name="The rice annotation project (RAP)"/>
        </authorList>
    </citation>
    <scope>GENOME REANNOTATION</scope>
    <source>
        <strain evidence="3">cv. Nipponbare</strain>
    </source>
</reference>
<proteinExistence type="predicted"/>
<feature type="compositionally biased region" description="Basic and acidic residues" evidence="1">
    <location>
        <begin position="1"/>
        <end position="16"/>
    </location>
</feature>
<organism evidence="2 3">
    <name type="scientific">Oryza sativa subsp. japonica</name>
    <name type="common">Rice</name>
    <dbReference type="NCBI Taxonomy" id="39947"/>
    <lineage>
        <taxon>Eukaryota</taxon>
        <taxon>Viridiplantae</taxon>
        <taxon>Streptophyta</taxon>
        <taxon>Embryophyta</taxon>
        <taxon>Tracheophyta</taxon>
        <taxon>Spermatophyta</taxon>
        <taxon>Magnoliopsida</taxon>
        <taxon>Liliopsida</taxon>
        <taxon>Poales</taxon>
        <taxon>Poaceae</taxon>
        <taxon>BOP clade</taxon>
        <taxon>Oryzoideae</taxon>
        <taxon>Oryzeae</taxon>
        <taxon>Oryzinae</taxon>
        <taxon>Oryza</taxon>
        <taxon>Oryza sativa</taxon>
    </lineage>
</organism>
<gene>
    <name evidence="2" type="ORF">OSJNBa0073L01.12</name>
</gene>
<reference evidence="3" key="1">
    <citation type="journal article" date="2005" name="Nature">
        <title>The map-based sequence of the rice genome.</title>
        <authorList>
            <consortium name="International rice genome sequencing project (IRGSP)"/>
            <person name="Matsumoto T."/>
            <person name="Wu J."/>
            <person name="Kanamori H."/>
            <person name="Katayose Y."/>
            <person name="Fujisawa M."/>
            <person name="Namiki N."/>
            <person name="Mizuno H."/>
            <person name="Yamamoto K."/>
            <person name="Antonio B.A."/>
            <person name="Baba T."/>
            <person name="Sakata K."/>
            <person name="Nagamura Y."/>
            <person name="Aoki H."/>
            <person name="Arikawa K."/>
            <person name="Arita K."/>
            <person name="Bito T."/>
            <person name="Chiden Y."/>
            <person name="Fujitsuka N."/>
            <person name="Fukunaka R."/>
            <person name="Hamada M."/>
            <person name="Harada C."/>
            <person name="Hayashi A."/>
            <person name="Hijishita S."/>
            <person name="Honda M."/>
            <person name="Hosokawa S."/>
            <person name="Ichikawa Y."/>
            <person name="Idonuma A."/>
            <person name="Iijima M."/>
            <person name="Ikeda M."/>
            <person name="Ikeno M."/>
            <person name="Ito K."/>
            <person name="Ito S."/>
            <person name="Ito T."/>
            <person name="Ito Y."/>
            <person name="Ito Y."/>
            <person name="Iwabuchi A."/>
            <person name="Kamiya K."/>
            <person name="Karasawa W."/>
            <person name="Kurita K."/>
            <person name="Katagiri S."/>
            <person name="Kikuta A."/>
            <person name="Kobayashi H."/>
            <person name="Kobayashi N."/>
            <person name="Machita K."/>
            <person name="Maehara T."/>
            <person name="Masukawa M."/>
            <person name="Mizubayashi T."/>
            <person name="Mukai Y."/>
            <person name="Nagasaki H."/>
            <person name="Nagata Y."/>
            <person name="Naito S."/>
            <person name="Nakashima M."/>
            <person name="Nakama Y."/>
            <person name="Nakamichi Y."/>
            <person name="Nakamura M."/>
            <person name="Meguro A."/>
            <person name="Negishi M."/>
            <person name="Ohta I."/>
            <person name="Ohta T."/>
            <person name="Okamoto M."/>
            <person name="Ono N."/>
            <person name="Saji S."/>
            <person name="Sakaguchi M."/>
            <person name="Sakai K."/>
            <person name="Shibata M."/>
            <person name="Shimokawa T."/>
            <person name="Song J."/>
            <person name="Takazaki Y."/>
            <person name="Terasawa K."/>
            <person name="Tsugane M."/>
            <person name="Tsuji K."/>
            <person name="Ueda S."/>
            <person name="Waki K."/>
            <person name="Yamagata H."/>
            <person name="Yamamoto M."/>
            <person name="Yamamoto S."/>
            <person name="Yamane H."/>
            <person name="Yoshiki S."/>
            <person name="Yoshihara R."/>
            <person name="Yukawa K."/>
            <person name="Zhong H."/>
            <person name="Yano M."/>
            <person name="Yuan Q."/>
            <person name="Ouyang S."/>
            <person name="Liu J."/>
            <person name="Jones K.M."/>
            <person name="Gansberger K."/>
            <person name="Moffat K."/>
            <person name="Hill J."/>
            <person name="Bera J."/>
            <person name="Fadrosh D."/>
            <person name="Jin S."/>
            <person name="Johri S."/>
            <person name="Kim M."/>
            <person name="Overton L."/>
            <person name="Reardon M."/>
            <person name="Tsitrin T."/>
            <person name="Vuong H."/>
            <person name="Weaver B."/>
            <person name="Ciecko A."/>
            <person name="Tallon L."/>
            <person name="Jackson J."/>
            <person name="Pai G."/>
            <person name="Aken S.V."/>
            <person name="Utterback T."/>
            <person name="Reidmuller S."/>
            <person name="Feldblyum T."/>
            <person name="Hsiao J."/>
            <person name="Zismann V."/>
            <person name="Iobst S."/>
            <person name="de Vazeille A.R."/>
            <person name="Buell C.R."/>
            <person name="Ying K."/>
            <person name="Li Y."/>
            <person name="Lu T."/>
            <person name="Huang Y."/>
            <person name="Zhao Q."/>
            <person name="Feng Q."/>
            <person name="Zhang L."/>
            <person name="Zhu J."/>
            <person name="Weng Q."/>
            <person name="Mu J."/>
            <person name="Lu Y."/>
            <person name="Fan D."/>
            <person name="Liu Y."/>
            <person name="Guan J."/>
            <person name="Zhang Y."/>
            <person name="Yu S."/>
            <person name="Liu X."/>
            <person name="Zhang Y."/>
            <person name="Hong G."/>
            <person name="Han B."/>
            <person name="Choisne N."/>
            <person name="Demange N."/>
            <person name="Orjeda G."/>
            <person name="Samain S."/>
            <person name="Cattolico L."/>
            <person name="Pelletier E."/>
            <person name="Couloux A."/>
            <person name="Segurens B."/>
            <person name="Wincker P."/>
            <person name="D'Hont A."/>
            <person name="Scarpelli C."/>
            <person name="Weissenbach J."/>
            <person name="Salanoubat M."/>
            <person name="Quetier F."/>
            <person name="Yu Y."/>
            <person name="Kim H.R."/>
            <person name="Rambo T."/>
            <person name="Currie J."/>
            <person name="Collura K."/>
            <person name="Luo M."/>
            <person name="Yang T."/>
            <person name="Ammiraju J.S.S."/>
            <person name="Engler F."/>
            <person name="Soderlund C."/>
            <person name="Wing R.A."/>
            <person name="Palmer L.E."/>
            <person name="de la Bastide M."/>
            <person name="Spiegel L."/>
            <person name="Nascimento L."/>
            <person name="Zutavern T."/>
            <person name="O'Shaughnessy A."/>
            <person name="Dike S."/>
            <person name="Dedhia N."/>
            <person name="Preston R."/>
            <person name="Balija V."/>
            <person name="McCombie W.R."/>
            <person name="Chow T."/>
            <person name="Chen H."/>
            <person name="Chung M."/>
            <person name="Chen C."/>
            <person name="Shaw J."/>
            <person name="Wu H."/>
            <person name="Hsiao K."/>
            <person name="Chao Y."/>
            <person name="Chu M."/>
            <person name="Cheng C."/>
            <person name="Hour A."/>
            <person name="Lee P."/>
            <person name="Lin S."/>
            <person name="Lin Y."/>
            <person name="Liou J."/>
            <person name="Liu S."/>
            <person name="Hsing Y."/>
            <person name="Raghuvanshi S."/>
            <person name="Mohanty A."/>
            <person name="Bharti A.K."/>
            <person name="Gaur A."/>
            <person name="Gupta V."/>
            <person name="Kumar D."/>
            <person name="Ravi V."/>
            <person name="Vij S."/>
            <person name="Kapur A."/>
            <person name="Khurana P."/>
            <person name="Khurana P."/>
            <person name="Khurana J.P."/>
            <person name="Tyagi A.K."/>
            <person name="Gaikwad K."/>
            <person name="Singh A."/>
            <person name="Dalal V."/>
            <person name="Srivastava S."/>
            <person name="Dixit A."/>
            <person name="Pal A.K."/>
            <person name="Ghazi I.A."/>
            <person name="Yadav M."/>
            <person name="Pandit A."/>
            <person name="Bhargava A."/>
            <person name="Sureshbabu K."/>
            <person name="Batra K."/>
            <person name="Sharma T.R."/>
            <person name="Mohapatra T."/>
            <person name="Singh N.K."/>
            <person name="Messing J."/>
            <person name="Nelson A.B."/>
            <person name="Fuks G."/>
            <person name="Kavchok S."/>
            <person name="Keizer G."/>
            <person name="Linton E."/>
            <person name="Llaca V."/>
            <person name="Song R."/>
            <person name="Tanyolac B."/>
            <person name="Young S."/>
            <person name="Ho-Il K."/>
            <person name="Hahn J.H."/>
            <person name="Sangsakoo G."/>
            <person name="Vanavichit A."/>
            <person name="de Mattos Luiz.A.T."/>
            <person name="Zimmer P.D."/>
            <person name="Malone G."/>
            <person name="Dellagostin O."/>
            <person name="de Oliveira A.C."/>
            <person name="Bevan M."/>
            <person name="Bancroft I."/>
            <person name="Minx P."/>
            <person name="Cordum H."/>
            <person name="Wilson R."/>
            <person name="Cheng Z."/>
            <person name="Jin W."/>
            <person name="Jiang J."/>
            <person name="Leong S.A."/>
            <person name="Iwama H."/>
            <person name="Gojobori T."/>
            <person name="Itoh T."/>
            <person name="Niimura Y."/>
            <person name="Fujii Y."/>
            <person name="Habara T."/>
            <person name="Sakai H."/>
            <person name="Sato Y."/>
            <person name="Wilson G."/>
            <person name="Kumar K."/>
            <person name="McCouch S."/>
            <person name="Juretic N."/>
            <person name="Hoen D."/>
            <person name="Wright S."/>
            <person name="Bruskiewich R."/>
            <person name="Bureau T."/>
            <person name="Miyao A."/>
            <person name="Hirochika H."/>
            <person name="Nishikawa T."/>
            <person name="Kadowaki K."/>
            <person name="Sugiura M."/>
            <person name="Burr B."/>
            <person name="Sasaki T."/>
        </authorList>
    </citation>
    <scope>NUCLEOTIDE SEQUENCE [LARGE SCALE GENOMIC DNA]</scope>
    <source>
        <strain evidence="3">cv. Nipponbare</strain>
    </source>
</reference>
<dbReference type="AlphaFoldDB" id="A0A0P0XTK3"/>
<evidence type="ECO:0000313" key="3">
    <source>
        <dbReference type="Proteomes" id="UP000000763"/>
    </source>
</evidence>
<evidence type="ECO:0000256" key="1">
    <source>
        <dbReference type="SAM" id="MobiDB-lite"/>
    </source>
</evidence>
<dbReference type="Proteomes" id="UP000000763">
    <property type="component" value="Chromosome 10"/>
</dbReference>
<protein>
    <submittedName>
        <fullName evidence="2">Uncharacterized protein</fullName>
    </submittedName>
</protein>
<name>A0A0P0XTK3_ORYSJ</name>
<feature type="region of interest" description="Disordered" evidence="1">
    <location>
        <begin position="69"/>
        <end position="90"/>
    </location>
</feature>
<evidence type="ECO:0000313" key="2">
    <source>
        <dbReference type="EMBL" id="AAM18725.1"/>
    </source>
</evidence>
<dbReference type="EMBL" id="AC092548">
    <property type="protein sequence ID" value="AAM18725.1"/>
    <property type="molecule type" value="Genomic_DNA"/>
</dbReference>
<feature type="region of interest" description="Disordered" evidence="1">
    <location>
        <begin position="1"/>
        <end position="22"/>
    </location>
</feature>
<feature type="compositionally biased region" description="Basic residues" evidence="1">
    <location>
        <begin position="69"/>
        <end position="79"/>
    </location>
</feature>
<accession>A0A0P0XTK3</accession>
<sequence length="90" mass="10029">MALPRHLLDEKRRPRPSETSYGAKLVSAVPGEEEAACGVARELAKLRKGEKRPGGTLIACGSRLGMKWRRQSPEKRRRQCPNGIYVAQES</sequence>